<evidence type="ECO:0000313" key="1">
    <source>
        <dbReference type="EMBL" id="SJM89109.1"/>
    </source>
</evidence>
<organism evidence="1 2">
    <name type="scientific">Crenothrix polyspora</name>
    <dbReference type="NCBI Taxonomy" id="360316"/>
    <lineage>
        <taxon>Bacteria</taxon>
        <taxon>Pseudomonadati</taxon>
        <taxon>Pseudomonadota</taxon>
        <taxon>Gammaproteobacteria</taxon>
        <taxon>Methylococcales</taxon>
        <taxon>Crenotrichaceae</taxon>
        <taxon>Crenothrix</taxon>
    </lineage>
</organism>
<proteinExistence type="predicted"/>
<reference evidence="2" key="1">
    <citation type="submission" date="2017-02" db="EMBL/GenBank/DDBJ databases">
        <authorList>
            <person name="Daims H."/>
        </authorList>
    </citation>
    <scope>NUCLEOTIDE SEQUENCE [LARGE SCALE GENOMIC DNA]</scope>
</reference>
<accession>A0A1R4GZU2</accession>
<gene>
    <name evidence="1" type="ORF">CRENPOLYSF1_100019</name>
</gene>
<evidence type="ECO:0000313" key="2">
    <source>
        <dbReference type="Proteomes" id="UP000195667"/>
    </source>
</evidence>
<sequence length="38" mass="4373">MVGCRYASKLKTPSLKFYIYNKIIILSSYTSDIDIEVV</sequence>
<dbReference type="EMBL" id="FUKI01000002">
    <property type="protein sequence ID" value="SJM89109.1"/>
    <property type="molecule type" value="Genomic_DNA"/>
</dbReference>
<protein>
    <submittedName>
        <fullName evidence="1">Uncharacterized protein</fullName>
    </submittedName>
</protein>
<keyword evidence="2" id="KW-1185">Reference proteome</keyword>
<name>A0A1R4GZU2_9GAMM</name>
<dbReference type="Proteomes" id="UP000195667">
    <property type="component" value="Unassembled WGS sequence"/>
</dbReference>
<dbReference type="AlphaFoldDB" id="A0A1R4GZU2"/>